<evidence type="ECO:0000256" key="16">
    <source>
        <dbReference type="ARBA" id="ARBA00022777"/>
    </source>
</evidence>
<keyword evidence="16" id="KW-0418">Kinase</keyword>
<keyword evidence="17 28" id="KW-0067">ATP-binding</keyword>
<evidence type="ECO:0000256" key="20">
    <source>
        <dbReference type="ARBA" id="ARBA00023004"/>
    </source>
</evidence>
<evidence type="ECO:0000256" key="2">
    <source>
        <dbReference type="ARBA" id="ARBA00004162"/>
    </source>
</evidence>
<dbReference type="Gene3D" id="3.30.200.20">
    <property type="entry name" value="Phosphorylase Kinase, domain 1"/>
    <property type="match status" value="1"/>
</dbReference>
<dbReference type="FunFam" id="3.80.10.10:FF:000095">
    <property type="entry name" value="LRR receptor-like serine/threonine-protein kinase GSO1"/>
    <property type="match status" value="2"/>
</dbReference>
<dbReference type="PROSITE" id="PS00108">
    <property type="entry name" value="PROTEIN_KINASE_ST"/>
    <property type="match status" value="1"/>
</dbReference>
<evidence type="ECO:0000256" key="11">
    <source>
        <dbReference type="ARBA" id="ARBA00022692"/>
    </source>
</evidence>
<feature type="domain" description="Protein kinase" evidence="31">
    <location>
        <begin position="1118"/>
        <end position="1415"/>
    </location>
</feature>
<evidence type="ECO:0000256" key="21">
    <source>
        <dbReference type="ARBA" id="ARBA00023033"/>
    </source>
</evidence>
<dbReference type="FunFam" id="3.30.200.20:FF:000432">
    <property type="entry name" value="LRR receptor-like serine/threonine-protein kinase EFR"/>
    <property type="match status" value="1"/>
</dbReference>
<dbReference type="InterPro" id="IPR001245">
    <property type="entry name" value="Ser-Thr/Tyr_kinase_cat_dom"/>
</dbReference>
<dbReference type="GO" id="GO:0016705">
    <property type="term" value="F:oxidoreductase activity, acting on paired donors, with incorporation or reduction of molecular oxygen"/>
    <property type="evidence" value="ECO:0007669"/>
    <property type="project" value="InterPro"/>
</dbReference>
<keyword evidence="20 27" id="KW-0408">Iron</keyword>
<evidence type="ECO:0000256" key="27">
    <source>
        <dbReference type="PIRSR" id="PIRSR602401-1"/>
    </source>
</evidence>
<feature type="signal peptide" evidence="30">
    <location>
        <begin position="1"/>
        <end position="19"/>
    </location>
</feature>
<dbReference type="SMART" id="SM00365">
    <property type="entry name" value="LRR_SD22"/>
    <property type="match status" value="6"/>
</dbReference>
<evidence type="ECO:0000256" key="22">
    <source>
        <dbReference type="ARBA" id="ARBA00023136"/>
    </source>
</evidence>
<keyword evidence="24" id="KW-0325">Glycoprotein</keyword>
<evidence type="ECO:0000256" key="10">
    <source>
        <dbReference type="ARBA" id="ARBA00022679"/>
    </source>
</evidence>
<feature type="chain" id="PRO_5043428702" description="non-specific serine/threonine protein kinase" evidence="30">
    <location>
        <begin position="20"/>
        <end position="1415"/>
    </location>
</feature>
<evidence type="ECO:0000256" key="6">
    <source>
        <dbReference type="ARBA" id="ARBA00022527"/>
    </source>
</evidence>
<dbReference type="GO" id="GO:0005886">
    <property type="term" value="C:plasma membrane"/>
    <property type="evidence" value="ECO:0007669"/>
    <property type="project" value="UniProtKB-SubCell"/>
</dbReference>
<dbReference type="InterPro" id="IPR036396">
    <property type="entry name" value="Cyt_P450_sf"/>
</dbReference>
<dbReference type="InterPro" id="IPR008271">
    <property type="entry name" value="Ser/Thr_kinase_AS"/>
</dbReference>
<evidence type="ECO:0000256" key="23">
    <source>
        <dbReference type="ARBA" id="ARBA00023170"/>
    </source>
</evidence>
<dbReference type="Gene3D" id="1.10.510.10">
    <property type="entry name" value="Transferase(Phosphotransferase) domain 1"/>
    <property type="match status" value="1"/>
</dbReference>
<dbReference type="FunFam" id="1.10.510.10:FF:000358">
    <property type="entry name" value="Putative leucine-rich repeat receptor-like serine/threonine-protein kinase"/>
    <property type="match status" value="1"/>
</dbReference>
<dbReference type="SUPFAM" id="SSF52047">
    <property type="entry name" value="RNI-like"/>
    <property type="match status" value="2"/>
</dbReference>
<keyword evidence="18 29" id="KW-1133">Transmembrane helix</keyword>
<dbReference type="PRINTS" id="PR00463">
    <property type="entry name" value="EP450I"/>
</dbReference>
<keyword evidence="6" id="KW-0723">Serine/threonine-protein kinase</keyword>
<dbReference type="GO" id="GO:0020037">
    <property type="term" value="F:heme binding"/>
    <property type="evidence" value="ECO:0007669"/>
    <property type="project" value="InterPro"/>
</dbReference>
<evidence type="ECO:0000256" key="29">
    <source>
        <dbReference type="SAM" id="Phobius"/>
    </source>
</evidence>
<keyword evidence="15 28" id="KW-0547">Nucleotide-binding</keyword>
<dbReference type="InterPro" id="IPR001128">
    <property type="entry name" value="Cyt_P450"/>
</dbReference>
<keyword evidence="22 29" id="KW-0472">Membrane</keyword>
<keyword evidence="23" id="KW-0675">Receptor</keyword>
<evidence type="ECO:0000313" key="33">
    <source>
        <dbReference type="Proteomes" id="UP000826271"/>
    </source>
</evidence>
<dbReference type="Pfam" id="PF07714">
    <property type="entry name" value="PK_Tyr_Ser-Thr"/>
    <property type="match status" value="1"/>
</dbReference>
<evidence type="ECO:0000256" key="24">
    <source>
        <dbReference type="ARBA" id="ARBA00023180"/>
    </source>
</evidence>
<evidence type="ECO:0000256" key="13">
    <source>
        <dbReference type="ARBA" id="ARBA00022729"/>
    </source>
</evidence>
<evidence type="ECO:0000256" key="1">
    <source>
        <dbReference type="ARBA" id="ARBA00001971"/>
    </source>
</evidence>
<evidence type="ECO:0000256" key="3">
    <source>
        <dbReference type="ARBA" id="ARBA00010617"/>
    </source>
</evidence>
<dbReference type="InterPro" id="IPR011009">
    <property type="entry name" value="Kinase-like_dom_sf"/>
</dbReference>
<keyword evidence="33" id="KW-1185">Reference proteome</keyword>
<keyword evidence="13 30" id="KW-0732">Signal</keyword>
<reference evidence="32" key="1">
    <citation type="submission" date="2019-10" db="EMBL/GenBank/DDBJ databases">
        <authorList>
            <person name="Zhang R."/>
            <person name="Pan Y."/>
            <person name="Wang J."/>
            <person name="Ma R."/>
            <person name="Yu S."/>
        </authorList>
    </citation>
    <scope>NUCLEOTIDE SEQUENCE</scope>
    <source>
        <strain evidence="32">LA-IB0</strain>
        <tissue evidence="32">Leaf</tissue>
    </source>
</reference>
<evidence type="ECO:0000259" key="31">
    <source>
        <dbReference type="PROSITE" id="PS50011"/>
    </source>
</evidence>
<evidence type="ECO:0000256" key="18">
    <source>
        <dbReference type="ARBA" id="ARBA00022989"/>
    </source>
</evidence>
<keyword evidence="19" id="KW-0560">Oxidoreductase</keyword>
<dbReference type="Gene3D" id="1.10.630.10">
    <property type="entry name" value="Cytochrome P450"/>
    <property type="match status" value="1"/>
</dbReference>
<evidence type="ECO:0000256" key="8">
    <source>
        <dbReference type="ARBA" id="ARBA00022614"/>
    </source>
</evidence>
<dbReference type="Pfam" id="PF13855">
    <property type="entry name" value="LRR_8"/>
    <property type="match status" value="2"/>
</dbReference>
<dbReference type="Gene3D" id="3.80.10.10">
    <property type="entry name" value="Ribonuclease Inhibitor"/>
    <property type="match status" value="3"/>
</dbReference>
<evidence type="ECO:0000256" key="25">
    <source>
        <dbReference type="ARBA" id="ARBA00047899"/>
    </source>
</evidence>
<dbReference type="GO" id="GO:0033612">
    <property type="term" value="F:receptor serine/threonine kinase binding"/>
    <property type="evidence" value="ECO:0007669"/>
    <property type="project" value="TreeGrafter"/>
</dbReference>
<comment type="caution">
    <text evidence="32">The sequence shown here is derived from an EMBL/GenBank/DDBJ whole genome shotgun (WGS) entry which is preliminary data.</text>
</comment>
<evidence type="ECO:0000256" key="19">
    <source>
        <dbReference type="ARBA" id="ARBA00023002"/>
    </source>
</evidence>
<dbReference type="PANTHER" id="PTHR48056:SF86">
    <property type="entry name" value="PROTEIN KINASE DOMAIN-CONTAINING PROTEIN"/>
    <property type="match status" value="1"/>
</dbReference>
<organism evidence="32 33">
    <name type="scientific">Buddleja alternifolia</name>
    <dbReference type="NCBI Taxonomy" id="168488"/>
    <lineage>
        <taxon>Eukaryota</taxon>
        <taxon>Viridiplantae</taxon>
        <taxon>Streptophyta</taxon>
        <taxon>Embryophyta</taxon>
        <taxon>Tracheophyta</taxon>
        <taxon>Spermatophyta</taxon>
        <taxon>Magnoliopsida</taxon>
        <taxon>eudicotyledons</taxon>
        <taxon>Gunneridae</taxon>
        <taxon>Pentapetalae</taxon>
        <taxon>asterids</taxon>
        <taxon>lamiids</taxon>
        <taxon>Lamiales</taxon>
        <taxon>Scrophulariaceae</taxon>
        <taxon>Buddlejeae</taxon>
        <taxon>Buddleja</taxon>
    </lineage>
</organism>
<dbReference type="InterPro" id="IPR017972">
    <property type="entry name" value="Cyt_P450_CS"/>
</dbReference>
<keyword evidence="5" id="KW-1003">Cell membrane</keyword>
<protein>
    <recommendedName>
        <fullName evidence="4">non-specific serine/threonine protein kinase</fullName>
        <ecNumber evidence="4">2.7.11.1</ecNumber>
    </recommendedName>
</protein>
<proteinExistence type="inferred from homology"/>
<evidence type="ECO:0000256" key="26">
    <source>
        <dbReference type="ARBA" id="ARBA00048679"/>
    </source>
</evidence>
<dbReference type="InterPro" id="IPR017441">
    <property type="entry name" value="Protein_kinase_ATP_BS"/>
</dbReference>
<keyword evidence="10" id="KW-0808">Transferase</keyword>
<keyword evidence="14" id="KW-0677">Repeat</keyword>
<dbReference type="PROSITE" id="PS51450">
    <property type="entry name" value="LRR"/>
    <property type="match status" value="2"/>
</dbReference>
<dbReference type="PRINTS" id="PR00019">
    <property type="entry name" value="LEURICHRPT"/>
</dbReference>
<feature type="binding site" evidence="28">
    <location>
        <position position="1147"/>
    </location>
    <ligand>
        <name>ATP</name>
        <dbReference type="ChEBI" id="CHEBI:30616"/>
    </ligand>
</feature>
<dbReference type="InterPro" id="IPR003591">
    <property type="entry name" value="Leu-rich_rpt_typical-subtyp"/>
</dbReference>
<evidence type="ECO:0000256" key="5">
    <source>
        <dbReference type="ARBA" id="ARBA00022475"/>
    </source>
</evidence>
<comment type="subcellular location">
    <subcellularLocation>
        <location evidence="2">Cell membrane</location>
        <topology evidence="2">Single-pass membrane protein</topology>
    </subcellularLocation>
</comment>
<evidence type="ECO:0000256" key="4">
    <source>
        <dbReference type="ARBA" id="ARBA00012513"/>
    </source>
</evidence>
<comment type="similarity">
    <text evidence="3">Belongs to the cytochrome P450 family.</text>
</comment>
<evidence type="ECO:0000256" key="30">
    <source>
        <dbReference type="SAM" id="SignalP"/>
    </source>
</evidence>
<dbReference type="GO" id="GO:0051707">
    <property type="term" value="P:response to other organism"/>
    <property type="evidence" value="ECO:0007669"/>
    <property type="project" value="UniProtKB-ARBA"/>
</dbReference>
<keyword evidence="21" id="KW-0503">Monooxygenase</keyword>
<evidence type="ECO:0000256" key="12">
    <source>
        <dbReference type="ARBA" id="ARBA00022723"/>
    </source>
</evidence>
<dbReference type="Pfam" id="PF00560">
    <property type="entry name" value="LRR_1"/>
    <property type="match status" value="7"/>
</dbReference>
<dbReference type="InterPro" id="IPR050647">
    <property type="entry name" value="Plant_LRR-RLKs"/>
</dbReference>
<evidence type="ECO:0000256" key="14">
    <source>
        <dbReference type="ARBA" id="ARBA00022737"/>
    </source>
</evidence>
<dbReference type="InterPro" id="IPR002401">
    <property type="entry name" value="Cyt_P450_E_grp-I"/>
</dbReference>
<evidence type="ECO:0000313" key="32">
    <source>
        <dbReference type="EMBL" id="KAG8378443.1"/>
    </source>
</evidence>
<keyword evidence="11 29" id="KW-0812">Transmembrane</keyword>
<dbReference type="EC" id="2.7.11.1" evidence="4"/>
<keyword evidence="12 27" id="KW-0479">Metal-binding</keyword>
<dbReference type="PROSITE" id="PS00107">
    <property type="entry name" value="PROTEIN_KINASE_ATP"/>
    <property type="match status" value="1"/>
</dbReference>
<dbReference type="Pfam" id="PF00067">
    <property type="entry name" value="p450"/>
    <property type="match status" value="1"/>
</dbReference>
<evidence type="ECO:0000256" key="17">
    <source>
        <dbReference type="ARBA" id="ARBA00022840"/>
    </source>
</evidence>
<dbReference type="FunFam" id="1.10.630.10:FF:000012">
    <property type="entry name" value="Cytochrome P450 family protein"/>
    <property type="match status" value="1"/>
</dbReference>
<dbReference type="GO" id="GO:0004674">
    <property type="term" value="F:protein serine/threonine kinase activity"/>
    <property type="evidence" value="ECO:0007669"/>
    <property type="project" value="UniProtKB-KW"/>
</dbReference>
<evidence type="ECO:0000256" key="7">
    <source>
        <dbReference type="ARBA" id="ARBA00022553"/>
    </source>
</evidence>
<comment type="catalytic activity">
    <reaction evidence="26">
        <text>L-seryl-[protein] + ATP = O-phospho-L-seryl-[protein] + ADP + H(+)</text>
        <dbReference type="Rhea" id="RHEA:17989"/>
        <dbReference type="Rhea" id="RHEA-COMP:9863"/>
        <dbReference type="Rhea" id="RHEA-COMP:11604"/>
        <dbReference type="ChEBI" id="CHEBI:15378"/>
        <dbReference type="ChEBI" id="CHEBI:29999"/>
        <dbReference type="ChEBI" id="CHEBI:30616"/>
        <dbReference type="ChEBI" id="CHEBI:83421"/>
        <dbReference type="ChEBI" id="CHEBI:456216"/>
        <dbReference type="EC" id="2.7.11.1"/>
    </reaction>
</comment>
<comment type="catalytic activity">
    <reaction evidence="25">
        <text>L-threonyl-[protein] + ATP = O-phospho-L-threonyl-[protein] + ADP + H(+)</text>
        <dbReference type="Rhea" id="RHEA:46608"/>
        <dbReference type="Rhea" id="RHEA-COMP:11060"/>
        <dbReference type="Rhea" id="RHEA-COMP:11605"/>
        <dbReference type="ChEBI" id="CHEBI:15378"/>
        <dbReference type="ChEBI" id="CHEBI:30013"/>
        <dbReference type="ChEBI" id="CHEBI:30616"/>
        <dbReference type="ChEBI" id="CHEBI:61977"/>
        <dbReference type="ChEBI" id="CHEBI:456216"/>
        <dbReference type="EC" id="2.7.11.1"/>
    </reaction>
</comment>
<dbReference type="InterPro" id="IPR032675">
    <property type="entry name" value="LRR_dom_sf"/>
</dbReference>
<evidence type="ECO:0000256" key="15">
    <source>
        <dbReference type="ARBA" id="ARBA00022741"/>
    </source>
</evidence>
<feature type="transmembrane region" description="Helical" evidence="29">
    <location>
        <begin position="1060"/>
        <end position="1083"/>
    </location>
</feature>
<keyword evidence="9 27" id="KW-0349">Heme</keyword>
<dbReference type="EMBL" id="WHWC01000008">
    <property type="protein sequence ID" value="KAG8378443.1"/>
    <property type="molecule type" value="Genomic_DNA"/>
</dbReference>
<evidence type="ECO:0000256" key="9">
    <source>
        <dbReference type="ARBA" id="ARBA00022617"/>
    </source>
</evidence>
<dbReference type="SUPFAM" id="SSF48264">
    <property type="entry name" value="Cytochrome P450"/>
    <property type="match status" value="1"/>
</dbReference>
<dbReference type="SMART" id="SM00220">
    <property type="entry name" value="S_TKc"/>
    <property type="match status" value="1"/>
</dbReference>
<accession>A0AAV6XH47</accession>
<keyword evidence="7" id="KW-0597">Phosphoprotein</keyword>
<feature type="binding site" description="axial binding residue" evidence="27">
    <location>
        <position position="461"/>
    </location>
    <ligand>
        <name>heme</name>
        <dbReference type="ChEBI" id="CHEBI:30413"/>
    </ligand>
    <ligandPart>
        <name>Fe</name>
        <dbReference type="ChEBI" id="CHEBI:18248"/>
    </ligandPart>
</feature>
<evidence type="ECO:0000256" key="28">
    <source>
        <dbReference type="PROSITE-ProRule" id="PRU10141"/>
    </source>
</evidence>
<dbReference type="SUPFAM" id="SSF56112">
    <property type="entry name" value="Protein kinase-like (PK-like)"/>
    <property type="match status" value="1"/>
</dbReference>
<dbReference type="PANTHER" id="PTHR48056">
    <property type="entry name" value="LRR RECEPTOR-LIKE SERINE/THREONINE-PROTEIN KINASE-RELATED"/>
    <property type="match status" value="1"/>
</dbReference>
<dbReference type="GO" id="GO:0005506">
    <property type="term" value="F:iron ion binding"/>
    <property type="evidence" value="ECO:0007669"/>
    <property type="project" value="InterPro"/>
</dbReference>
<dbReference type="GO" id="GO:0004497">
    <property type="term" value="F:monooxygenase activity"/>
    <property type="evidence" value="ECO:0007669"/>
    <property type="project" value="UniProtKB-KW"/>
</dbReference>
<dbReference type="PROSITE" id="PS50011">
    <property type="entry name" value="PROTEIN_KINASE_DOM"/>
    <property type="match status" value="1"/>
</dbReference>
<dbReference type="SMART" id="SM00369">
    <property type="entry name" value="LRR_TYP"/>
    <property type="match status" value="8"/>
</dbReference>
<keyword evidence="8" id="KW-0433">Leucine-rich repeat</keyword>
<gene>
    <name evidence="32" type="ORF">BUALT_Bualt08G0137800</name>
</gene>
<dbReference type="CDD" id="cd11075">
    <property type="entry name" value="CYP77_89"/>
    <property type="match status" value="1"/>
</dbReference>
<dbReference type="InterPro" id="IPR000719">
    <property type="entry name" value="Prot_kinase_dom"/>
</dbReference>
<dbReference type="GO" id="GO:0005524">
    <property type="term" value="F:ATP binding"/>
    <property type="evidence" value="ECO:0007669"/>
    <property type="project" value="UniProtKB-UniRule"/>
</dbReference>
<comment type="cofactor">
    <cofactor evidence="1 27">
        <name>heme</name>
        <dbReference type="ChEBI" id="CHEBI:30413"/>
    </cofactor>
</comment>
<dbReference type="GO" id="GO:0006952">
    <property type="term" value="P:defense response"/>
    <property type="evidence" value="ECO:0007669"/>
    <property type="project" value="UniProtKB-ARBA"/>
</dbReference>
<dbReference type="PROSITE" id="PS00086">
    <property type="entry name" value="CYTOCHROME_P450"/>
    <property type="match status" value="1"/>
</dbReference>
<sequence length="1415" mass="158098">MESWFTIIVSLCVLALVKSIFSVFRQSGNSKNSLPPGPPSLPFIGNLIWLRKPISQLEFILRHLKTRYGPLITLRIGPRCLVFVGSHSLAHHALVQNGAVFADRPAPPPTSRILNRTQKAISSSTYGPSWRILRRNLTHEILHPSRVKSYSTSRRWVLSVLVHRILDAAKLESSVRLIDHFQYAMFCLLVLMCFGNKLQENQIKEIESVQRGLLLGFRRFNTLNFWPRLGKILFRKRWKELIQMRLDEEKVLIPLIRARLQAKKTMNNINEDSNEGDEVVAYVDTLVDLQLPEENRKLDEGDMVSMCSEFLSAGTDTTSTALQWIMANLVKYRHLQDKLYEEISGVMGPPPPRDNREGQVVEEEDLHKMPYLKAVVLEGLRRHPPGHFVLPHKVTHDVELDGYMIPKNALVNFMVADMGWDPTVWKDPMEFKPERFLASTFDITGSREIKMMPFGAGRRMCPGSALALLHLEYFVANLIWYFEWTPVEGDEIDLSEKQEFTTVMNWNGILCSQRHQSRVVSINLMSQGLVGSISPHIGNLSFLKTIILQNNSFHGQIPEEIGRLRRLGRIDFSNNSFSGEIPRNISQCRNLYYLNMIDNDLTGIIIPEKGSLIKLKALGLTRNNLSGTIPQFIGNLTSLVLLSLGNCGLHGEIPDSLIQLQRLRLLNLSENRLIGTIPSGLYNISSMSTFFRSFNRLQGTIPSDIGFTFPNLRVLGLGKNYFNGAIPASLSNASSLEELYLYSNNLTGQIIKDFSRLSSLWSLILSYNHLEGEISFISSMTNCTSLEDLYILNNFLSGSLPDSISNLSTHLSHLAIANNQLHGTIPSGNLNKLQEIYLEGNRLTNELPFSLGNLTLLIRLYMSGNEFYGNIPHSLGNCTNLLSLDLSDNNLNGSIPPEIISLSSISIFFNLSYNALMGSIPSEVGSLRNLVSLDLSHNRLSGIIPDSLSSCVVLESLRLQSNYLNGEIPNGLRALRGLQELDLSHNNLSGLIPRFLSELPLINLNLSFNRLQGEVPTLGLFRNESVISLGGNNALCGGIPHLNFPPCPSKDTKKKHFSTLWKILIPVVGAGAIFLALCFYVFIYRRRISQKTQSSMPGFWTEFLRLSYADLLKATGGFSEANLIGSGGFGSVYKGILDDGKKMLVVKVLKLDVKGASKSFLTECIALRGIRHRNLVKILSICNSTDYQGEDFKALVYEFMVKGSLEKWLHQENSDEESAEGRNLSIVERLSIAIDIASALEYLHCGTDSSIVHGDLKRSNILLDENMTAHLGDFGLAKIVASIYSTHESSSIVIKGTIGYIPPEYGMSDMVSTAGDVYSYGIFLLEMFTNRRPTDGEGLHDFVSRALPSQVMEVVDPFILLEYNQHDTNSSTIKNGIISVLGIGVACSKELPGDRMLMTDVVRELHKIKNACVVT</sequence>
<dbReference type="Proteomes" id="UP000826271">
    <property type="component" value="Unassembled WGS sequence"/>
</dbReference>
<name>A0AAV6XH47_9LAMI</name>
<dbReference type="PRINTS" id="PR00385">
    <property type="entry name" value="P450"/>
</dbReference>
<dbReference type="InterPro" id="IPR001611">
    <property type="entry name" value="Leu-rich_rpt"/>
</dbReference>